<feature type="compositionally biased region" description="Polar residues" evidence="2">
    <location>
        <begin position="27"/>
        <end position="55"/>
    </location>
</feature>
<accession>A0A1R2D265</accession>
<keyword evidence="4" id="KW-1185">Reference proteome</keyword>
<reference evidence="3 4" key="1">
    <citation type="submission" date="2016-11" db="EMBL/GenBank/DDBJ databases">
        <title>The macronuclear genome of Stentor coeruleus: a giant cell with tiny introns.</title>
        <authorList>
            <person name="Slabodnick M."/>
            <person name="Ruby J.G."/>
            <person name="Reiff S.B."/>
            <person name="Swart E.C."/>
            <person name="Gosai S."/>
            <person name="Prabakaran S."/>
            <person name="Witkowska E."/>
            <person name="Larue G.E."/>
            <person name="Fisher S."/>
            <person name="Freeman R.M."/>
            <person name="Gunawardena J."/>
            <person name="Chu W."/>
            <person name="Stover N.A."/>
            <person name="Gregory B.D."/>
            <person name="Nowacki M."/>
            <person name="Derisi J."/>
            <person name="Roy S.W."/>
            <person name="Marshall W.F."/>
            <person name="Sood P."/>
        </authorList>
    </citation>
    <scope>NUCLEOTIDE SEQUENCE [LARGE SCALE GENOMIC DNA]</scope>
    <source>
        <strain evidence="3">WM001</strain>
    </source>
</reference>
<evidence type="ECO:0000313" key="3">
    <source>
        <dbReference type="EMBL" id="OMJ95321.1"/>
    </source>
</evidence>
<name>A0A1R2D265_9CILI</name>
<dbReference type="EMBL" id="MPUH01000014">
    <property type="protein sequence ID" value="OMJ95321.1"/>
    <property type="molecule type" value="Genomic_DNA"/>
</dbReference>
<gene>
    <name evidence="3" type="ORF">SteCoe_1382</name>
</gene>
<organism evidence="3 4">
    <name type="scientific">Stentor coeruleus</name>
    <dbReference type="NCBI Taxonomy" id="5963"/>
    <lineage>
        <taxon>Eukaryota</taxon>
        <taxon>Sar</taxon>
        <taxon>Alveolata</taxon>
        <taxon>Ciliophora</taxon>
        <taxon>Postciliodesmatophora</taxon>
        <taxon>Heterotrichea</taxon>
        <taxon>Heterotrichida</taxon>
        <taxon>Stentoridae</taxon>
        <taxon>Stentor</taxon>
    </lineage>
</organism>
<dbReference type="AlphaFoldDB" id="A0A1R2D265"/>
<evidence type="ECO:0000256" key="2">
    <source>
        <dbReference type="SAM" id="MobiDB-lite"/>
    </source>
</evidence>
<keyword evidence="1" id="KW-0175">Coiled coil</keyword>
<evidence type="ECO:0000256" key="1">
    <source>
        <dbReference type="SAM" id="Coils"/>
    </source>
</evidence>
<dbReference type="Proteomes" id="UP000187209">
    <property type="component" value="Unassembled WGS sequence"/>
</dbReference>
<feature type="coiled-coil region" evidence="1">
    <location>
        <begin position="242"/>
        <end position="269"/>
    </location>
</feature>
<proteinExistence type="predicted"/>
<feature type="region of interest" description="Disordered" evidence="2">
    <location>
        <begin position="1"/>
        <end position="55"/>
    </location>
</feature>
<sequence length="313" mass="34828">MKHHRAANTLKNIQNKANKSKALGKTNFGSSVSPSQIGKNYSKKTVSSNETSGRSSVATFYSADSGSYSSSNGLSKTQTVINSQNGYSPSDHSQKVSDRIDKNFKNYTRTNQESGKTRQCNAPVKVGNMNVNRKIERSNTLHSNLVNKSIATSYGSIAEESESYGNPSKEYQKEKNDAPYESLPITSQNPFNVNHFSRFNKATKEGGYYTRNYKEEKSFLSSNLNSPKLSITSNASINSNTIELKAETIRNLSKTLKDLNQRLIKSEELAYKAIEENSLLFTSIKGLEIKIEEHRIQRNTSNSMCCSGQCSIF</sequence>
<comment type="caution">
    <text evidence="3">The sequence shown here is derived from an EMBL/GenBank/DDBJ whole genome shotgun (WGS) entry which is preliminary data.</text>
</comment>
<protein>
    <submittedName>
        <fullName evidence="3">Uncharacterized protein</fullName>
    </submittedName>
</protein>
<evidence type="ECO:0000313" key="4">
    <source>
        <dbReference type="Proteomes" id="UP000187209"/>
    </source>
</evidence>